<evidence type="ECO:0000256" key="11">
    <source>
        <dbReference type="RuleBase" id="RU362059"/>
    </source>
</evidence>
<keyword evidence="7" id="KW-1133">Transmembrane helix</keyword>
<dbReference type="FunFam" id="3.40.50.2000:FF:000176">
    <property type="entry name" value="UDP glucuronosyltransferase 1 family, polypeptide A7"/>
    <property type="match status" value="1"/>
</dbReference>
<reference evidence="12 13" key="1">
    <citation type="submission" date="2019-04" db="EMBL/GenBank/DDBJ databases">
        <authorList>
            <consortium name="Wellcome Sanger Institute Data Sharing"/>
        </authorList>
    </citation>
    <scope>NUCLEOTIDE SEQUENCE [LARGE SCALE GENOMIC DNA]</scope>
</reference>
<keyword evidence="11" id="KW-0732">Signal</keyword>
<comment type="similarity">
    <text evidence="2 10">Belongs to the UDP-glycosyltransferase family.</text>
</comment>
<keyword evidence="4 10" id="KW-0808">Transferase</keyword>
<dbReference type="AlphaFoldDB" id="A0A8C9RVJ1"/>
<feature type="chain" id="PRO_5034987740" description="UDP-glucuronosyltransferase" evidence="11">
    <location>
        <begin position="28"/>
        <end position="435"/>
    </location>
</feature>
<gene>
    <name evidence="12" type="primary">UGT1A1</name>
    <name evidence="12" type="synonym">LOC108929022</name>
</gene>
<dbReference type="InterPro" id="IPR035595">
    <property type="entry name" value="UDP_glycos_trans_CS"/>
</dbReference>
<evidence type="ECO:0000256" key="3">
    <source>
        <dbReference type="ARBA" id="ARBA00022676"/>
    </source>
</evidence>
<dbReference type="SUPFAM" id="SSF53756">
    <property type="entry name" value="UDP-Glycosyltransferase/glycogen phosphorylase"/>
    <property type="match status" value="1"/>
</dbReference>
<dbReference type="InterPro" id="IPR002213">
    <property type="entry name" value="UDP_glucos_trans"/>
</dbReference>
<dbReference type="CDD" id="cd03784">
    <property type="entry name" value="GT1_Gtf-like"/>
    <property type="match status" value="1"/>
</dbReference>
<dbReference type="Gene3D" id="3.40.50.2000">
    <property type="entry name" value="Glycogen Phosphorylase B"/>
    <property type="match status" value="2"/>
</dbReference>
<evidence type="ECO:0000256" key="1">
    <source>
        <dbReference type="ARBA" id="ARBA00004389"/>
    </source>
</evidence>
<keyword evidence="3 10" id="KW-0328">Glycosyltransferase</keyword>
<dbReference type="PANTHER" id="PTHR48043">
    <property type="entry name" value="EG:EG0003.4 PROTEIN-RELATED"/>
    <property type="match status" value="1"/>
</dbReference>
<reference evidence="12" key="2">
    <citation type="submission" date="2025-08" db="UniProtKB">
        <authorList>
            <consortium name="Ensembl"/>
        </authorList>
    </citation>
    <scope>IDENTIFICATION</scope>
</reference>
<keyword evidence="9" id="KW-0325">Glycoprotein</keyword>
<comment type="catalytic activity">
    <reaction evidence="11">
        <text>glucuronate acceptor + UDP-alpha-D-glucuronate = acceptor beta-D-glucuronoside + UDP + H(+)</text>
        <dbReference type="Rhea" id="RHEA:21032"/>
        <dbReference type="ChEBI" id="CHEBI:15378"/>
        <dbReference type="ChEBI" id="CHEBI:58052"/>
        <dbReference type="ChEBI" id="CHEBI:58223"/>
        <dbReference type="ChEBI" id="CHEBI:132367"/>
        <dbReference type="ChEBI" id="CHEBI:132368"/>
        <dbReference type="EC" id="2.4.1.17"/>
    </reaction>
</comment>
<evidence type="ECO:0000256" key="10">
    <source>
        <dbReference type="RuleBase" id="RU003718"/>
    </source>
</evidence>
<reference evidence="12" key="3">
    <citation type="submission" date="2025-09" db="UniProtKB">
        <authorList>
            <consortium name="Ensembl"/>
        </authorList>
    </citation>
    <scope>IDENTIFICATION</scope>
</reference>
<dbReference type="EC" id="2.4.1.17" evidence="11"/>
<dbReference type="Ensembl" id="ENSSFOT00015019854.2">
    <property type="protein sequence ID" value="ENSSFOP00015019628.2"/>
    <property type="gene ID" value="ENSSFOG00015012613.2"/>
</dbReference>
<evidence type="ECO:0000313" key="12">
    <source>
        <dbReference type="Ensembl" id="ENSSFOP00015019628.2"/>
    </source>
</evidence>
<name>A0A8C9RVJ1_SCLFO</name>
<dbReference type="InterPro" id="IPR050271">
    <property type="entry name" value="UDP-glycosyltransferase"/>
</dbReference>
<evidence type="ECO:0000313" key="13">
    <source>
        <dbReference type="Proteomes" id="UP000694397"/>
    </source>
</evidence>
<sequence length="435" mass="49107">MDRKGWAASTLGLLSWLSACTVGPAQGGKLLVMPVDGSHWLSMEILVKELSRRGHDAVVLLPETSFLIRGSDHYRNEVFRVPYTIEELDASVNAFKRMDAQDFFSNVQNLLNFSNMQIKGCEGLLYDTPLMDRLQGEGFDIVLTDPFLPCGPLIAETFAIPPVYFLRGLPCGLEYEAIQCPTPPSYIPRFFSGNTDVMNFPQRVKNILFTIQEYFVCSKIYASFDELTSRYLGRDTTYGEVLSHGAVWLMRYDFTFEYPRPLMPNMVLIGGINCAKINPLPATFVDESGEHGFVVFTLGTLVSEISEERTQQFLQAFRRIPQKVLWRHTGPRPANVPHNVKLMKWLPQNDLLGHPKARAFMTHGGTHGLYEGICNAVPMVLMPLFGDQGENILHMEVRGVGVVLRIHDTTSEQIVWALNKVINDTRLEVNFRGLQ</sequence>
<dbReference type="PANTHER" id="PTHR48043:SF161">
    <property type="entry name" value="UDP GLUCURONOSYLTRANSFERASE FAMILY 1 MEMBER A1"/>
    <property type="match status" value="1"/>
</dbReference>
<feature type="signal peptide" evidence="11">
    <location>
        <begin position="1"/>
        <end position="27"/>
    </location>
</feature>
<evidence type="ECO:0000256" key="2">
    <source>
        <dbReference type="ARBA" id="ARBA00009995"/>
    </source>
</evidence>
<organism evidence="12 13">
    <name type="scientific">Scleropages formosus</name>
    <name type="common">Asian bonytongue</name>
    <name type="synonym">Osteoglossum formosum</name>
    <dbReference type="NCBI Taxonomy" id="113540"/>
    <lineage>
        <taxon>Eukaryota</taxon>
        <taxon>Metazoa</taxon>
        <taxon>Chordata</taxon>
        <taxon>Craniata</taxon>
        <taxon>Vertebrata</taxon>
        <taxon>Euteleostomi</taxon>
        <taxon>Actinopterygii</taxon>
        <taxon>Neopterygii</taxon>
        <taxon>Teleostei</taxon>
        <taxon>Osteoglossocephala</taxon>
        <taxon>Osteoglossomorpha</taxon>
        <taxon>Osteoglossiformes</taxon>
        <taxon>Osteoglossidae</taxon>
        <taxon>Scleropages</taxon>
    </lineage>
</organism>
<dbReference type="GO" id="GO:0005789">
    <property type="term" value="C:endoplasmic reticulum membrane"/>
    <property type="evidence" value="ECO:0007669"/>
    <property type="project" value="UniProtKB-SubCell"/>
</dbReference>
<accession>A0A8C9RVJ1</accession>
<evidence type="ECO:0000256" key="8">
    <source>
        <dbReference type="ARBA" id="ARBA00023136"/>
    </source>
</evidence>
<evidence type="ECO:0000256" key="6">
    <source>
        <dbReference type="ARBA" id="ARBA00022824"/>
    </source>
</evidence>
<comment type="subcellular location">
    <subcellularLocation>
        <location evidence="1">Endoplasmic reticulum membrane</location>
        <topology evidence="1">Single-pass membrane protein</topology>
    </subcellularLocation>
    <subcellularLocation>
        <location evidence="11">Membrane</location>
        <topology evidence="11">Single-pass membrane protein</topology>
    </subcellularLocation>
</comment>
<protein>
    <recommendedName>
        <fullName evidence="11">UDP-glucuronosyltransferase</fullName>
        <ecNumber evidence="11">2.4.1.17</ecNumber>
    </recommendedName>
</protein>
<keyword evidence="6" id="KW-0256">Endoplasmic reticulum</keyword>
<keyword evidence="8" id="KW-0472">Membrane</keyword>
<keyword evidence="5" id="KW-0812">Transmembrane</keyword>
<evidence type="ECO:0000256" key="4">
    <source>
        <dbReference type="ARBA" id="ARBA00022679"/>
    </source>
</evidence>
<keyword evidence="13" id="KW-1185">Reference proteome</keyword>
<dbReference type="GeneTree" id="ENSGT00940000159677"/>
<dbReference type="PROSITE" id="PS51257">
    <property type="entry name" value="PROKAR_LIPOPROTEIN"/>
    <property type="match status" value="1"/>
</dbReference>
<evidence type="ECO:0000256" key="9">
    <source>
        <dbReference type="ARBA" id="ARBA00023180"/>
    </source>
</evidence>
<proteinExistence type="inferred from homology"/>
<dbReference type="OrthoDB" id="5835829at2759"/>
<dbReference type="Proteomes" id="UP000694397">
    <property type="component" value="Chromosome 14"/>
</dbReference>
<evidence type="ECO:0000256" key="5">
    <source>
        <dbReference type="ARBA" id="ARBA00022692"/>
    </source>
</evidence>
<dbReference type="FunFam" id="3.40.50.2000:FF:000021">
    <property type="entry name" value="UDP-glucuronosyltransferase"/>
    <property type="match status" value="1"/>
</dbReference>
<dbReference type="PROSITE" id="PS00375">
    <property type="entry name" value="UDPGT"/>
    <property type="match status" value="1"/>
</dbReference>
<dbReference type="GO" id="GO:0015020">
    <property type="term" value="F:glucuronosyltransferase activity"/>
    <property type="evidence" value="ECO:0007669"/>
    <property type="project" value="UniProtKB-EC"/>
</dbReference>
<dbReference type="Pfam" id="PF00201">
    <property type="entry name" value="UDPGT"/>
    <property type="match status" value="1"/>
</dbReference>
<evidence type="ECO:0000256" key="7">
    <source>
        <dbReference type="ARBA" id="ARBA00022989"/>
    </source>
</evidence>